<dbReference type="SUPFAM" id="SSF53474">
    <property type="entry name" value="alpha/beta-Hydrolases"/>
    <property type="match status" value="1"/>
</dbReference>
<evidence type="ECO:0000313" key="3">
    <source>
        <dbReference type="EMBL" id="PWR24668.1"/>
    </source>
</evidence>
<name>A0A317ECC9_9PROT</name>
<evidence type="ECO:0000256" key="2">
    <source>
        <dbReference type="ARBA" id="ARBA00022801"/>
    </source>
</evidence>
<dbReference type="PANTHER" id="PTHR43037:SF1">
    <property type="entry name" value="BLL1128 PROTEIN"/>
    <property type="match status" value="1"/>
</dbReference>
<gene>
    <name evidence="3" type="ORF">DKG74_07650</name>
</gene>
<reference evidence="3 4" key="1">
    <citation type="submission" date="2018-05" db="EMBL/GenBank/DDBJ databases">
        <title>Zavarzinia sp. HR-AS.</title>
        <authorList>
            <person name="Lee Y."/>
            <person name="Jeon C.O."/>
        </authorList>
    </citation>
    <scope>NUCLEOTIDE SEQUENCE [LARGE SCALE GENOMIC DNA]</scope>
    <source>
        <strain evidence="3 4">HR-AS</strain>
    </source>
</reference>
<dbReference type="InterPro" id="IPR029058">
    <property type="entry name" value="AB_hydrolase_fold"/>
</dbReference>
<protein>
    <recommendedName>
        <fullName evidence="5">Esterase</fullName>
    </recommendedName>
</protein>
<organism evidence="3 4">
    <name type="scientific">Zavarzinia aquatilis</name>
    <dbReference type="NCBI Taxonomy" id="2211142"/>
    <lineage>
        <taxon>Bacteria</taxon>
        <taxon>Pseudomonadati</taxon>
        <taxon>Pseudomonadota</taxon>
        <taxon>Alphaproteobacteria</taxon>
        <taxon>Rhodospirillales</taxon>
        <taxon>Zavarziniaceae</taxon>
        <taxon>Zavarzinia</taxon>
    </lineage>
</organism>
<dbReference type="Pfam" id="PF10503">
    <property type="entry name" value="Esterase_PHB"/>
    <property type="match status" value="1"/>
</dbReference>
<keyword evidence="2" id="KW-0378">Hydrolase</keyword>
<accession>A0A317ECC9</accession>
<dbReference type="Proteomes" id="UP000245461">
    <property type="component" value="Unassembled WGS sequence"/>
</dbReference>
<dbReference type="InterPro" id="IPR050955">
    <property type="entry name" value="Plant_Biomass_Hydrol_Est"/>
</dbReference>
<dbReference type="Gene3D" id="3.40.50.1820">
    <property type="entry name" value="alpha/beta hydrolase"/>
    <property type="match status" value="1"/>
</dbReference>
<evidence type="ECO:0000313" key="4">
    <source>
        <dbReference type="Proteomes" id="UP000245461"/>
    </source>
</evidence>
<dbReference type="GO" id="GO:0005576">
    <property type="term" value="C:extracellular region"/>
    <property type="evidence" value="ECO:0007669"/>
    <property type="project" value="InterPro"/>
</dbReference>
<proteinExistence type="predicted"/>
<dbReference type="PANTHER" id="PTHR43037">
    <property type="entry name" value="UNNAMED PRODUCT-RELATED"/>
    <property type="match status" value="1"/>
</dbReference>
<evidence type="ECO:0000256" key="1">
    <source>
        <dbReference type="ARBA" id="ARBA00022729"/>
    </source>
</evidence>
<dbReference type="OrthoDB" id="9767239at2"/>
<dbReference type="InterPro" id="IPR010126">
    <property type="entry name" value="Esterase_phb"/>
</dbReference>
<keyword evidence="1" id="KW-0732">Signal</keyword>
<dbReference type="NCBIfam" id="TIGR01840">
    <property type="entry name" value="esterase_phb"/>
    <property type="match status" value="1"/>
</dbReference>
<dbReference type="RefSeq" id="WP_109904326.1">
    <property type="nucleotide sequence ID" value="NZ_QGLE01000003.1"/>
</dbReference>
<dbReference type="GO" id="GO:0016787">
    <property type="term" value="F:hydrolase activity"/>
    <property type="evidence" value="ECO:0007669"/>
    <property type="project" value="UniProtKB-KW"/>
</dbReference>
<evidence type="ECO:0008006" key="5">
    <source>
        <dbReference type="Google" id="ProtNLM"/>
    </source>
</evidence>
<sequence length="326" mass="35027">MYMLSNIMRLVVVALAFALAGGCALQLPVAEPRSTEFEGFGANPGGLLMRAYVPRTLKPGAPLVVALHHCFQTADEYAVETGWLTLADTYGFAVLMPEQRPYNDPNYCFQWFNAWQQGSKGDEPVSIHSMISAMLTAYPLDPRRIFVTGLSAGGSMALILMASYPDLIAGGGVFGSLPIGQTDIMLTAPVAMLGFGESDPANLARRVTSVTDWRGPWPRLSVWQGSADPMVAPSNGPRVRDQWLGLTGLAGQRPIKDRVGPYERTTWLGADGRPAVQFTDLQGIGHSVPVDSWAGCGVAPQGVSQLVSDVGICSSLELLKFWGVVR</sequence>
<comment type="caution">
    <text evidence="3">The sequence shown here is derived from an EMBL/GenBank/DDBJ whole genome shotgun (WGS) entry which is preliminary data.</text>
</comment>
<dbReference type="EMBL" id="QGLE01000003">
    <property type="protein sequence ID" value="PWR24668.1"/>
    <property type="molecule type" value="Genomic_DNA"/>
</dbReference>
<keyword evidence="4" id="KW-1185">Reference proteome</keyword>
<dbReference type="AlphaFoldDB" id="A0A317ECC9"/>